<evidence type="ECO:0000313" key="2">
    <source>
        <dbReference type="Proteomes" id="UP000472267"/>
    </source>
</evidence>
<protein>
    <submittedName>
        <fullName evidence="1">Uncharacterized protein</fullName>
    </submittedName>
</protein>
<dbReference type="InParanoid" id="A0A672GT73"/>
<dbReference type="OMA" id="ICELEDT"/>
<dbReference type="InterPro" id="IPR003360">
    <property type="entry name" value="US22-like"/>
</dbReference>
<reference evidence="1" key="3">
    <citation type="submission" date="2025-09" db="UniProtKB">
        <authorList>
            <consortium name="Ensembl"/>
        </authorList>
    </citation>
    <scope>IDENTIFICATION</scope>
</reference>
<proteinExistence type="predicted"/>
<reference evidence="1" key="1">
    <citation type="submission" date="2019-06" db="EMBL/GenBank/DDBJ databases">
        <authorList>
            <consortium name="Wellcome Sanger Institute Data Sharing"/>
        </authorList>
    </citation>
    <scope>NUCLEOTIDE SEQUENCE [LARGE SCALE GENOMIC DNA]</scope>
</reference>
<evidence type="ECO:0000313" key="1">
    <source>
        <dbReference type="Ensembl" id="ENSSFAP00005020220.1"/>
    </source>
</evidence>
<reference evidence="1" key="2">
    <citation type="submission" date="2025-08" db="UniProtKB">
        <authorList>
            <consortium name="Ensembl"/>
        </authorList>
    </citation>
    <scope>IDENTIFICATION</scope>
</reference>
<dbReference type="Proteomes" id="UP000472267">
    <property type="component" value="Chromosome 22"/>
</dbReference>
<accession>A0A672GT73</accession>
<dbReference type="Pfam" id="PF02393">
    <property type="entry name" value="US22"/>
    <property type="match status" value="1"/>
</dbReference>
<keyword evidence="2" id="KW-1185">Reference proteome</keyword>
<dbReference type="Ensembl" id="ENSSFAT00005021013.1">
    <property type="protein sequence ID" value="ENSSFAP00005020220.1"/>
    <property type="gene ID" value="ENSSFAG00005010535.1"/>
</dbReference>
<dbReference type="AlphaFoldDB" id="A0A672GT73"/>
<sequence length="164" mass="18900">MKQKHPTIDFQSHLNQFRVTGLWRQSQNRFKKLPLNKPAGAVLTICELEDTEYKEKLDEVSGWGNFYLRDIVNMRVVGVVEGTSCPVGDLVLLTCEDKQLYGYDGEELHVVAPNLPKAINDKKIDYPASESYYNDMVRNHNLTWNLKYQSNLKRNSFLASFKGL</sequence>
<organism evidence="1 2">
    <name type="scientific">Salarias fasciatus</name>
    <name type="common">Jewelled blenny</name>
    <name type="synonym">Blennius fasciatus</name>
    <dbReference type="NCBI Taxonomy" id="181472"/>
    <lineage>
        <taxon>Eukaryota</taxon>
        <taxon>Metazoa</taxon>
        <taxon>Chordata</taxon>
        <taxon>Craniata</taxon>
        <taxon>Vertebrata</taxon>
        <taxon>Euteleostomi</taxon>
        <taxon>Actinopterygii</taxon>
        <taxon>Neopterygii</taxon>
        <taxon>Teleostei</taxon>
        <taxon>Neoteleostei</taxon>
        <taxon>Acanthomorphata</taxon>
        <taxon>Ovalentaria</taxon>
        <taxon>Blenniimorphae</taxon>
        <taxon>Blenniiformes</taxon>
        <taxon>Blennioidei</taxon>
        <taxon>Blenniidae</taxon>
        <taxon>Salariinae</taxon>
        <taxon>Salarias</taxon>
    </lineage>
</organism>
<name>A0A672GT73_SALFA</name>